<dbReference type="InterPro" id="IPR058483">
    <property type="entry name" value="DUF8170"/>
</dbReference>
<dbReference type="EMBL" id="BAABKX010000008">
    <property type="protein sequence ID" value="GAA5050270.1"/>
    <property type="molecule type" value="Genomic_DNA"/>
</dbReference>
<accession>A0AAV3UH30</accession>
<sequence>MDSGENKLKAGAIEVSEFPEENEIISEIESIKLSPSEHQRIKDLVNGERMNRIKGHTRRYLIAGAGGETGAATRRRTVYDILNARTNPSSIAMRLEDFGLTPEEIRLWTRVFDILCGRATHIVGVLEDFDGGYVWELGLLFAPSYRKKVWILKRQYANEKTEREKYDNGMAASHVKLFLTGNRCHEWIDADELQDVVDKIP</sequence>
<dbReference type="Pfam" id="PF26508">
    <property type="entry name" value="DUF8170"/>
    <property type="match status" value="1"/>
</dbReference>
<dbReference type="AlphaFoldDB" id="A0AAV3UH30"/>
<dbReference type="GeneID" id="68616169"/>
<protein>
    <submittedName>
        <fullName evidence="1">Uncharacterized protein</fullName>
    </submittedName>
</protein>
<dbReference type="RefSeq" id="WP_227777578.1">
    <property type="nucleotide sequence ID" value="NZ_BAABKX010000008.1"/>
</dbReference>
<comment type="caution">
    <text evidence="1">The sequence shown here is derived from an EMBL/GenBank/DDBJ whole genome shotgun (WGS) entry which is preliminary data.</text>
</comment>
<organism evidence="1 2">
    <name type="scientific">Haladaptatus pallidirubidus</name>
    <dbReference type="NCBI Taxonomy" id="1008152"/>
    <lineage>
        <taxon>Archaea</taxon>
        <taxon>Methanobacteriati</taxon>
        <taxon>Methanobacteriota</taxon>
        <taxon>Stenosarchaea group</taxon>
        <taxon>Halobacteria</taxon>
        <taxon>Halobacteriales</taxon>
        <taxon>Haladaptataceae</taxon>
        <taxon>Haladaptatus</taxon>
    </lineage>
</organism>
<evidence type="ECO:0000313" key="1">
    <source>
        <dbReference type="EMBL" id="GAA5050270.1"/>
    </source>
</evidence>
<dbReference type="Proteomes" id="UP001501729">
    <property type="component" value="Unassembled WGS sequence"/>
</dbReference>
<name>A0AAV3UH30_9EURY</name>
<evidence type="ECO:0000313" key="2">
    <source>
        <dbReference type="Proteomes" id="UP001501729"/>
    </source>
</evidence>
<proteinExistence type="predicted"/>
<reference evidence="1 2" key="1">
    <citation type="journal article" date="2019" name="Int. J. Syst. Evol. Microbiol.">
        <title>The Global Catalogue of Microorganisms (GCM) 10K type strain sequencing project: providing services to taxonomists for standard genome sequencing and annotation.</title>
        <authorList>
            <consortium name="The Broad Institute Genomics Platform"/>
            <consortium name="The Broad Institute Genome Sequencing Center for Infectious Disease"/>
            <person name="Wu L."/>
            <person name="Ma J."/>
        </authorList>
    </citation>
    <scope>NUCLEOTIDE SEQUENCE [LARGE SCALE GENOMIC DNA]</scope>
    <source>
        <strain evidence="1 2">JCM 17504</strain>
    </source>
</reference>
<keyword evidence="2" id="KW-1185">Reference proteome</keyword>
<gene>
    <name evidence="1" type="ORF">GCM10025751_24120</name>
</gene>